<dbReference type="InterPro" id="IPR002575">
    <property type="entry name" value="Aminoglycoside_PTrfase"/>
</dbReference>
<protein>
    <submittedName>
        <fullName evidence="2">Spore coat protein</fullName>
    </submittedName>
</protein>
<dbReference type="SUPFAM" id="SSF56112">
    <property type="entry name" value="Protein kinase-like (PK-like)"/>
    <property type="match status" value="1"/>
</dbReference>
<reference evidence="2" key="1">
    <citation type="journal article" date="2023" name="Int. J. Syst. Evol. Microbiol.">
        <title>Collibacillus ludicampi gen. nov., sp. nov., a new soil bacterium of the family Alicyclobacillaceae.</title>
        <authorList>
            <person name="Jojima T."/>
            <person name="Ioku Y."/>
            <person name="Fukuta Y."/>
            <person name="Shirasaka N."/>
            <person name="Matsumura Y."/>
            <person name="Mori M."/>
        </authorList>
    </citation>
    <scope>NUCLEOTIDE SEQUENCE</scope>
    <source>
        <strain evidence="2">TP075</strain>
    </source>
</reference>
<proteinExistence type="predicted"/>
<evidence type="ECO:0000313" key="2">
    <source>
        <dbReference type="EMBL" id="GIM47205.1"/>
    </source>
</evidence>
<keyword evidence="2" id="KW-0167">Capsid protein</keyword>
<keyword evidence="3" id="KW-1185">Reference proteome</keyword>
<dbReference type="EMBL" id="BOQE01000001">
    <property type="protein sequence ID" value="GIM47205.1"/>
    <property type="molecule type" value="Genomic_DNA"/>
</dbReference>
<sequence>MELNEFLNKILEHEYHITVSGTVRMRSVVGILSEQGAFVLKKIEGYPSMNRITQLAEVLEKLQEKDVPVAPLLRTRKGKAFVRIGDLFWIVQPWIKGHHCDFSNKEERLASVRSIARMHQTPVALPAPSQNYLWTPPLDEKYGARLERCKRILHAERLPIKISSLWIKEAESAIVRLQGNDYKQALKKDRERGTVCHRDLAPHNLIYKDRTAYLIDFDIAGIDVRAHDLYQVINHALFLNGWCERTVADILRTYQKVAPLCEANHKLLRTLFTYPALLLREVYEYRKEKERDSDKWRTRLEWTLAIEEQRREWIHKGGF</sequence>
<dbReference type="Gene3D" id="3.90.1200.10">
    <property type="match status" value="1"/>
</dbReference>
<name>A0AAV4LHF1_9BACL</name>
<dbReference type="Proteomes" id="UP001057291">
    <property type="component" value="Unassembled WGS sequence"/>
</dbReference>
<dbReference type="Gene3D" id="3.30.200.20">
    <property type="entry name" value="Phosphorylase Kinase, domain 1"/>
    <property type="match status" value="1"/>
</dbReference>
<organism evidence="2 3">
    <name type="scientific">Collibacillus ludicampi</name>
    <dbReference type="NCBI Taxonomy" id="2771369"/>
    <lineage>
        <taxon>Bacteria</taxon>
        <taxon>Bacillati</taxon>
        <taxon>Bacillota</taxon>
        <taxon>Bacilli</taxon>
        <taxon>Bacillales</taxon>
        <taxon>Alicyclobacillaceae</taxon>
        <taxon>Collibacillus</taxon>
    </lineage>
</organism>
<dbReference type="AlphaFoldDB" id="A0AAV4LHF1"/>
<accession>A0AAV4LHF1</accession>
<comment type="caution">
    <text evidence="2">The sequence shown here is derived from an EMBL/GenBank/DDBJ whole genome shotgun (WGS) entry which is preliminary data.</text>
</comment>
<evidence type="ECO:0000259" key="1">
    <source>
        <dbReference type="Pfam" id="PF01636"/>
    </source>
</evidence>
<dbReference type="InterPro" id="IPR011009">
    <property type="entry name" value="Kinase-like_dom_sf"/>
</dbReference>
<dbReference type="PANTHER" id="PTHR39179:SF3">
    <property type="entry name" value="COTS-RELATED PROTEIN"/>
    <property type="match status" value="1"/>
</dbReference>
<dbReference type="RefSeq" id="WP_282200218.1">
    <property type="nucleotide sequence ID" value="NZ_BOQE01000001.1"/>
</dbReference>
<gene>
    <name evidence="2" type="ORF">DNHGIG_27540</name>
</gene>
<evidence type="ECO:0000313" key="3">
    <source>
        <dbReference type="Proteomes" id="UP001057291"/>
    </source>
</evidence>
<keyword evidence="2" id="KW-0946">Virion</keyword>
<dbReference type="GO" id="GO:0042601">
    <property type="term" value="C:endospore-forming forespore"/>
    <property type="evidence" value="ECO:0007669"/>
    <property type="project" value="TreeGrafter"/>
</dbReference>
<dbReference type="PANTHER" id="PTHR39179">
    <property type="entry name" value="SPORE COAT PROTEIN I"/>
    <property type="match status" value="1"/>
</dbReference>
<feature type="domain" description="Aminoglycoside phosphotransferase" evidence="1">
    <location>
        <begin position="33"/>
        <end position="253"/>
    </location>
</feature>
<dbReference type="InterPro" id="IPR047175">
    <property type="entry name" value="CotS-like"/>
</dbReference>
<dbReference type="Pfam" id="PF01636">
    <property type="entry name" value="APH"/>
    <property type="match status" value="1"/>
</dbReference>